<feature type="transmembrane region" description="Helical" evidence="1">
    <location>
        <begin position="144"/>
        <end position="163"/>
    </location>
</feature>
<dbReference type="STRING" id="751945.Theos_1080"/>
<name>K7QZ72_THEOS</name>
<dbReference type="Proteomes" id="UP000000211">
    <property type="component" value="Chromosome"/>
</dbReference>
<evidence type="ECO:0000313" key="3">
    <source>
        <dbReference type="Proteomes" id="UP000000211"/>
    </source>
</evidence>
<dbReference type="eggNOG" id="COG0531">
    <property type="taxonomic scope" value="Bacteria"/>
</dbReference>
<dbReference type="KEGG" id="tos:Theos_1080"/>
<feature type="transmembrane region" description="Helical" evidence="1">
    <location>
        <begin position="415"/>
        <end position="432"/>
    </location>
</feature>
<dbReference type="RefSeq" id="WP_016329321.1">
    <property type="nucleotide sequence ID" value="NC_019386.1"/>
</dbReference>
<feature type="transmembrane region" description="Helical" evidence="1">
    <location>
        <begin position="359"/>
        <end position="377"/>
    </location>
</feature>
<reference evidence="2 3" key="1">
    <citation type="journal article" date="2013" name="Genome Announc.">
        <title>Whole Genome Sequencing of Thermus oshimai JL-2 and Thermus thermophilus JL-18, Incomplete Denitrifiers from the United States Great Basin.</title>
        <authorList>
            <person name="Murugapiran S.K."/>
            <person name="Huntemann M."/>
            <person name="Wei C.L."/>
            <person name="Han J."/>
            <person name="Detter J.C."/>
            <person name="Han C.S."/>
            <person name="Erkkila T.H."/>
            <person name="Teshima H."/>
            <person name="Chen A."/>
            <person name="Kyrpides N."/>
            <person name="Mavrommatis K."/>
            <person name="Markowitz V."/>
            <person name="Szeto E."/>
            <person name="Ivanova N."/>
            <person name="Pagani I."/>
            <person name="Lam J."/>
            <person name="McDonald A.I."/>
            <person name="Dodsworth J.A."/>
            <person name="Pati A."/>
            <person name="Goodwin L."/>
            <person name="Peters L."/>
            <person name="Pitluck S."/>
            <person name="Woyke T."/>
            <person name="Hedlund B.P."/>
        </authorList>
    </citation>
    <scope>NUCLEOTIDE SEQUENCE</scope>
    <source>
        <strain evidence="2 3">JL-2</strain>
    </source>
</reference>
<feature type="transmembrane region" description="Helical" evidence="1">
    <location>
        <begin position="383"/>
        <end position="403"/>
    </location>
</feature>
<feature type="transmembrane region" description="Helical" evidence="1">
    <location>
        <begin position="214"/>
        <end position="242"/>
    </location>
</feature>
<evidence type="ECO:0000256" key="1">
    <source>
        <dbReference type="SAM" id="Phobius"/>
    </source>
</evidence>
<gene>
    <name evidence="2" type="ORF">Theos_1080</name>
</gene>
<evidence type="ECO:0008006" key="4">
    <source>
        <dbReference type="Google" id="ProtNLM"/>
    </source>
</evidence>
<dbReference type="HOGENOM" id="CLU_425603_0_0_0"/>
<feature type="transmembrane region" description="Helical" evidence="1">
    <location>
        <begin position="438"/>
        <end position="458"/>
    </location>
</feature>
<feature type="transmembrane region" description="Helical" evidence="1">
    <location>
        <begin position="319"/>
        <end position="339"/>
    </location>
</feature>
<dbReference type="OrthoDB" id="232755at2"/>
<feature type="transmembrane region" description="Helical" evidence="1">
    <location>
        <begin position="46"/>
        <end position="71"/>
    </location>
</feature>
<protein>
    <recommendedName>
        <fullName evidence="4">Amino acid transporter</fullName>
    </recommendedName>
</protein>
<evidence type="ECO:0000313" key="2">
    <source>
        <dbReference type="EMBL" id="AFV76130.1"/>
    </source>
</evidence>
<dbReference type="PATRIC" id="fig|751945.3.peg.1075"/>
<proteinExistence type="predicted"/>
<keyword evidence="1" id="KW-0812">Transmembrane</keyword>
<organism evidence="2 3">
    <name type="scientific">Thermus oshimai JL-2</name>
    <dbReference type="NCBI Taxonomy" id="751945"/>
    <lineage>
        <taxon>Bacteria</taxon>
        <taxon>Thermotogati</taxon>
        <taxon>Deinococcota</taxon>
        <taxon>Deinococci</taxon>
        <taxon>Thermales</taxon>
        <taxon>Thermaceae</taxon>
        <taxon>Thermus</taxon>
    </lineage>
</organism>
<dbReference type="EMBL" id="CP003249">
    <property type="protein sequence ID" value="AFV76130.1"/>
    <property type="molecule type" value="Genomic_DNA"/>
</dbReference>
<sequence>MPGEAPIPKPAPAQAKEQEEGRYPWWKVLCLTGVDLFSSLGYQPGIALLAAGLLSPLANLALFLFAVLAVYPVYRRVAEESPHGEGSIGLLTHLLPGWRGKVLVLVVLGFMATDFIVTITLSAADAAVHLIANPLAPSWLEGQQVGLTLLLIALLGLVFYLGFREAIGLAVPLSLGYLLLNALTLGAALPHLSLETLEGWWTRLLQAYPAPEAMVLATFLAFPKLALGLSGYETGVAVMPLIRGRPEDDPQKPLGRIRETHKLLLAAALIMGGFLVAAGTATTLLIPEEAWRSEEVSGRAISYLAHRYLGEGFGTVYDLFSIAILWFAGASAMAGLLTIVPRYLPRFGMAPEWARRQRLLVLFFTGVAFAVTLLFRASVEAQAAAYATGVLVVMTSSALAAYLLAQREQNPHQKLYGGLTLLFLYVLVANILERPDGIKIAAFFIAATLLVSLTSRALRSFELRVETFVLDEVAEGLAARIKAQESPVHLIAHRPRSRPDYAAKERRVRGSARLPAKEPVYFVEVYIPDPSEFKTKAKVWGIDHPDHQVFRILGAAAPNTLAAFLLYLRDRTGKVPHIYFEWPEEGPLHAAIEFLLFGEGDVPTLTHEVLRRAEPNPQKRPRVHVEG</sequence>
<dbReference type="AlphaFoldDB" id="K7QZ72"/>
<keyword evidence="1" id="KW-0472">Membrane</keyword>
<accession>K7QZ72</accession>
<feature type="transmembrane region" description="Helical" evidence="1">
    <location>
        <begin position="102"/>
        <end position="124"/>
    </location>
</feature>
<keyword evidence="1" id="KW-1133">Transmembrane helix</keyword>
<feature type="transmembrane region" description="Helical" evidence="1">
    <location>
        <begin position="175"/>
        <end position="194"/>
    </location>
</feature>
<feature type="transmembrane region" description="Helical" evidence="1">
    <location>
        <begin position="263"/>
        <end position="286"/>
    </location>
</feature>
<keyword evidence="3" id="KW-1185">Reference proteome</keyword>